<dbReference type="Proteomes" id="UP000334019">
    <property type="component" value="Chromosome"/>
</dbReference>
<dbReference type="RefSeq" id="WP_153760346.1">
    <property type="nucleotide sequence ID" value="NZ_CP045851.1"/>
</dbReference>
<organism evidence="1 2">
    <name type="scientific">Actinomarinicola tropica</name>
    <dbReference type="NCBI Taxonomy" id="2789776"/>
    <lineage>
        <taxon>Bacteria</taxon>
        <taxon>Bacillati</taxon>
        <taxon>Actinomycetota</taxon>
        <taxon>Acidimicrobiia</taxon>
        <taxon>Acidimicrobiales</taxon>
        <taxon>Iamiaceae</taxon>
        <taxon>Actinomarinicola</taxon>
    </lineage>
</organism>
<dbReference type="EMBL" id="CP045851">
    <property type="protein sequence ID" value="QGG96240.1"/>
    <property type="molecule type" value="Genomic_DNA"/>
</dbReference>
<dbReference type="KEGG" id="atq:GH723_14640"/>
<protein>
    <recommendedName>
        <fullName evidence="3">HTH HARE-type domain-containing protein</fullName>
    </recommendedName>
</protein>
<sequence>MSFTDTIRRLEEALDERRLELAEAAAAFRAAELELASVRAVAAGAGPGTLTRMSRTDAILAVLRRAGTTMSPSEITSALHAAGRSDGYPSVTATLSYLLKASVVQRPARGRYLAV</sequence>
<keyword evidence="2" id="KW-1185">Reference proteome</keyword>
<reference evidence="1 2" key="1">
    <citation type="submission" date="2019-11" db="EMBL/GenBank/DDBJ databases">
        <authorList>
            <person name="He Y."/>
        </authorList>
    </citation>
    <scope>NUCLEOTIDE SEQUENCE [LARGE SCALE GENOMIC DNA]</scope>
    <source>
        <strain evidence="1 2">SCSIO 58843</strain>
    </source>
</reference>
<evidence type="ECO:0008006" key="3">
    <source>
        <dbReference type="Google" id="ProtNLM"/>
    </source>
</evidence>
<evidence type="ECO:0000313" key="2">
    <source>
        <dbReference type="Proteomes" id="UP000334019"/>
    </source>
</evidence>
<name>A0A5Q2RQR9_9ACTN</name>
<accession>A0A5Q2RQR9</accession>
<evidence type="ECO:0000313" key="1">
    <source>
        <dbReference type="EMBL" id="QGG96240.1"/>
    </source>
</evidence>
<dbReference type="AlphaFoldDB" id="A0A5Q2RQR9"/>
<proteinExistence type="predicted"/>
<gene>
    <name evidence="1" type="ORF">GH723_14640</name>
</gene>